<evidence type="ECO:0000256" key="3">
    <source>
        <dbReference type="ARBA" id="ARBA00022840"/>
    </source>
</evidence>
<evidence type="ECO:0000256" key="4">
    <source>
        <dbReference type="ARBA" id="ARBA00022917"/>
    </source>
</evidence>
<dbReference type="EMBL" id="JABMJE010000287">
    <property type="protein sequence ID" value="NQS79311.1"/>
    <property type="molecule type" value="Genomic_DNA"/>
</dbReference>
<dbReference type="InterPro" id="IPR014729">
    <property type="entry name" value="Rossmann-like_a/b/a_fold"/>
</dbReference>
<name>A0A8T7H4A9_9EURY</name>
<dbReference type="InterPro" id="IPR033911">
    <property type="entry name" value="MetRS_core"/>
</dbReference>
<organism evidence="7 8">
    <name type="scientific">Methanoculleus bourgensis</name>
    <dbReference type="NCBI Taxonomy" id="83986"/>
    <lineage>
        <taxon>Archaea</taxon>
        <taxon>Methanobacteriati</taxon>
        <taxon>Methanobacteriota</taxon>
        <taxon>Stenosarchaea group</taxon>
        <taxon>Methanomicrobia</taxon>
        <taxon>Methanomicrobiales</taxon>
        <taxon>Methanomicrobiaceae</taxon>
        <taxon>Methanoculleus</taxon>
    </lineage>
</organism>
<dbReference type="AlphaFoldDB" id="A0A8T7H4A9"/>
<protein>
    <submittedName>
        <fullName evidence="7">Class I tRNA ligase family protein</fullName>
    </submittedName>
</protein>
<dbReference type="InterPro" id="IPR023458">
    <property type="entry name" value="Met-tRNA_ligase_1"/>
</dbReference>
<dbReference type="Pfam" id="PF09334">
    <property type="entry name" value="tRNA-synt_1g"/>
    <property type="match status" value="1"/>
</dbReference>
<dbReference type="GO" id="GO:0006431">
    <property type="term" value="P:methionyl-tRNA aminoacylation"/>
    <property type="evidence" value="ECO:0007669"/>
    <property type="project" value="InterPro"/>
</dbReference>
<dbReference type="SUPFAM" id="SSF52374">
    <property type="entry name" value="Nucleotidylyl transferase"/>
    <property type="match status" value="1"/>
</dbReference>
<feature type="non-terminal residue" evidence="7">
    <location>
        <position position="113"/>
    </location>
</feature>
<dbReference type="GO" id="GO:0005524">
    <property type="term" value="F:ATP binding"/>
    <property type="evidence" value="ECO:0007669"/>
    <property type="project" value="UniProtKB-KW"/>
</dbReference>
<feature type="domain" description="Methionyl/Leucyl tRNA synthetase" evidence="6">
    <location>
        <begin position="7"/>
        <end position="112"/>
    </location>
</feature>
<keyword evidence="1 7" id="KW-0436">Ligase</keyword>
<keyword evidence="4" id="KW-0648">Protein biosynthesis</keyword>
<evidence type="ECO:0000256" key="2">
    <source>
        <dbReference type="ARBA" id="ARBA00022741"/>
    </source>
</evidence>
<evidence type="ECO:0000259" key="6">
    <source>
        <dbReference type="Pfam" id="PF09334"/>
    </source>
</evidence>
<dbReference type="GO" id="GO:0004825">
    <property type="term" value="F:methionine-tRNA ligase activity"/>
    <property type="evidence" value="ECO:0007669"/>
    <property type="project" value="InterPro"/>
</dbReference>
<evidence type="ECO:0000313" key="7">
    <source>
        <dbReference type="EMBL" id="NQS79311.1"/>
    </source>
</evidence>
<gene>
    <name evidence="7" type="ORF">HQQ74_11575</name>
</gene>
<dbReference type="PANTHER" id="PTHR45765">
    <property type="entry name" value="METHIONINE--TRNA LIGASE"/>
    <property type="match status" value="1"/>
</dbReference>
<accession>A0A8T7H4A9</accession>
<proteinExistence type="predicted"/>
<evidence type="ECO:0000256" key="1">
    <source>
        <dbReference type="ARBA" id="ARBA00022598"/>
    </source>
</evidence>
<keyword evidence="2" id="KW-0547">Nucleotide-binding</keyword>
<evidence type="ECO:0000256" key="5">
    <source>
        <dbReference type="ARBA" id="ARBA00023146"/>
    </source>
</evidence>
<dbReference type="Gene3D" id="3.40.50.620">
    <property type="entry name" value="HUPs"/>
    <property type="match status" value="1"/>
</dbReference>
<dbReference type="GO" id="GO:0005829">
    <property type="term" value="C:cytosol"/>
    <property type="evidence" value="ECO:0007669"/>
    <property type="project" value="TreeGrafter"/>
</dbReference>
<sequence>MSGKPLLVTCGLPYTNGPCHIGHLRTYVPADFYVRYMRRSGEEVVFICGSDNHGTPIVISAEREGTTPRELSERYHEHFYETFRRMDVVFDRFGMTDDPMNRETTRSIVQRLI</sequence>
<dbReference type="PANTHER" id="PTHR45765:SF1">
    <property type="entry name" value="METHIONINE--TRNA LIGASE, CYTOPLASMIC"/>
    <property type="match status" value="1"/>
</dbReference>
<dbReference type="Proteomes" id="UP000737555">
    <property type="component" value="Unassembled WGS sequence"/>
</dbReference>
<evidence type="ECO:0000313" key="8">
    <source>
        <dbReference type="Proteomes" id="UP000737555"/>
    </source>
</evidence>
<keyword evidence="3" id="KW-0067">ATP-binding</keyword>
<dbReference type="PRINTS" id="PR01041">
    <property type="entry name" value="TRNASYNTHMET"/>
</dbReference>
<keyword evidence="5" id="KW-0030">Aminoacyl-tRNA synthetase</keyword>
<reference evidence="7" key="1">
    <citation type="submission" date="2020-05" db="EMBL/GenBank/DDBJ databases">
        <title>The first insight into the ecology of ammonia-tolerant syntrophic propionate oxidizing bacteria.</title>
        <authorList>
            <person name="Singh A."/>
            <person name="Schnurer A."/>
            <person name="Westerholm M."/>
        </authorList>
    </citation>
    <scope>NUCLEOTIDE SEQUENCE</scope>
    <source>
        <strain evidence="7">MAG54</strain>
    </source>
</reference>
<dbReference type="InterPro" id="IPR015413">
    <property type="entry name" value="Methionyl/Leucyl_tRNA_Synth"/>
</dbReference>
<dbReference type="GO" id="GO:0017101">
    <property type="term" value="C:aminoacyl-tRNA synthetase multienzyme complex"/>
    <property type="evidence" value="ECO:0007669"/>
    <property type="project" value="TreeGrafter"/>
</dbReference>
<comment type="caution">
    <text evidence="7">The sequence shown here is derived from an EMBL/GenBank/DDBJ whole genome shotgun (WGS) entry which is preliminary data.</text>
</comment>